<feature type="region of interest" description="Disordered" evidence="1">
    <location>
        <begin position="1"/>
        <end position="94"/>
    </location>
</feature>
<proteinExistence type="predicted"/>
<feature type="compositionally biased region" description="Basic and acidic residues" evidence="1">
    <location>
        <begin position="58"/>
        <end position="94"/>
    </location>
</feature>
<dbReference type="RefSeq" id="WP_074720362.1">
    <property type="nucleotide sequence ID" value="NZ_FOFX01000013.1"/>
</dbReference>
<evidence type="ECO:0000256" key="1">
    <source>
        <dbReference type="SAM" id="MobiDB-lite"/>
    </source>
</evidence>
<sequence length="94" mass="10597">MTTSPNDPTNTSKNDETGFKEEKIDLPDRISENKKTDPDMMLPHERDETTGPTGTNEKGSEKSRDVIKRAHDDTKHDLKDTDRRGIPSDIDSSK</sequence>
<feature type="compositionally biased region" description="Basic and acidic residues" evidence="1">
    <location>
        <begin position="13"/>
        <end position="49"/>
    </location>
</feature>
<dbReference type="OrthoDB" id="8564817at2"/>
<dbReference type="EMBL" id="FOFX01000013">
    <property type="protein sequence ID" value="SEP98022.1"/>
    <property type="molecule type" value="Genomic_DNA"/>
</dbReference>
<organism evidence="2 3">
    <name type="scientific">Nitrosomonas ureae</name>
    <dbReference type="NCBI Taxonomy" id="44577"/>
    <lineage>
        <taxon>Bacteria</taxon>
        <taxon>Pseudomonadati</taxon>
        <taxon>Pseudomonadota</taxon>
        <taxon>Betaproteobacteria</taxon>
        <taxon>Nitrosomonadales</taxon>
        <taxon>Nitrosomonadaceae</taxon>
        <taxon>Nitrosomonas</taxon>
    </lineage>
</organism>
<name>A0A1H9CA37_9PROT</name>
<feature type="compositionally biased region" description="Polar residues" evidence="1">
    <location>
        <begin position="1"/>
        <end position="12"/>
    </location>
</feature>
<evidence type="ECO:0000313" key="2">
    <source>
        <dbReference type="EMBL" id="SEP98022.1"/>
    </source>
</evidence>
<protein>
    <submittedName>
        <fullName evidence="2">Uncharacterized protein</fullName>
    </submittedName>
</protein>
<gene>
    <name evidence="2" type="ORF">SAMN05421510_101363</name>
</gene>
<dbReference type="AlphaFoldDB" id="A0A1H9CA37"/>
<dbReference type="Proteomes" id="UP000181998">
    <property type="component" value="Unassembled WGS sequence"/>
</dbReference>
<reference evidence="2 3" key="1">
    <citation type="submission" date="2016-10" db="EMBL/GenBank/DDBJ databases">
        <authorList>
            <person name="de Groot N.N."/>
        </authorList>
    </citation>
    <scope>NUCLEOTIDE SEQUENCE [LARGE SCALE GENOMIC DNA]</scope>
    <source>
        <strain evidence="2 3">Nm9</strain>
    </source>
</reference>
<evidence type="ECO:0000313" key="3">
    <source>
        <dbReference type="Proteomes" id="UP000181998"/>
    </source>
</evidence>
<accession>A0A1H9CA37</accession>